<dbReference type="InterPro" id="IPR035994">
    <property type="entry name" value="Nucleoside_phosphorylase_sf"/>
</dbReference>
<gene>
    <name evidence="3" type="ORF">QQX98_003730</name>
</gene>
<evidence type="ECO:0000313" key="3">
    <source>
        <dbReference type="EMBL" id="KAK7418712.1"/>
    </source>
</evidence>
<dbReference type="Pfam" id="PF01048">
    <property type="entry name" value="PNP_UDP_1"/>
    <property type="match status" value="1"/>
</dbReference>
<sequence>MFPRPSSRADFQIAIICALPAEYDAIFDSLDERWDDLGTAPGDPHRYVTGLLGHLPIVLLLLPGMGKVNAASAAASLRSSYNNLKWALLVGICGAVPQASGTEILLGDVIISTHVIQYDFGRQYSDELVPKKTIQDTLGRPTKEIRILNALLETRSSRHALEQRTAQFLQQLQTKVSETRYRGVYDYPGAAKDKCFKSGYRHKHQDPKDCSICEASSSYLDPVCRAALSESCADLKCCDAELDTRGHRFQEKRRLEQQGNISAQDPAVHLGGIASGDTVMKSAGHRDRISQAHGVIAFEMEGAGVCDEISCIVVKGVCDYADSHKQKNWQNFAAATAAAAAAAKAILESYFQSDPVRDLQSDHIEAEIPAQPSYYIPPAKNDMFVGRKDVISSLTDSLFNKGTRRVALFGLGGMGKTQVAMQIAFWTKENIPNYSVFWMPALSLASFELAFAELAKTLGVSTTEGEDVKETIRKHLSSGKAGRWLIILDNADDETILYRCPDRTKGILDFIPSSDDGRLLLTTRSRRVAVKVAGNKVVPLLNMDFQEAKGLLENVLIDTDQLEDDDLVRTLLENLTFLPLAIAQAAAYMNMHDVPLARYLKLCESTSQDMIELMSEAFFDVTHYTESQGAVATTWFISFKHIYETNASAASLLSFIAWIEPKAIPSSMLPSPGSEQDKTQALGTLCGYGFLSERKERGMFDMHSLVHLVMQSWAQKQGVDEQAKRDVLTHLAEVFPSDEWENRELWRQYFPHALSVYRVHKAVDTSQSAELGFWLGRCLYTDGRIRESGEMLEEVVEIRETTLAGDHPDRLASQHVLAISYQANGRVKEAVKLLEHVVAVGETLAEDHPDRLASQHVLAVAYQANGQVKEAVELLRHIVAIEEVTLAEDHPDRLISQNLLQEILDSCTYLVSNR</sequence>
<protein>
    <recommendedName>
        <fullName evidence="5">Nucleoside phosphorylase domain-containing protein</fullName>
    </recommendedName>
</protein>
<name>A0ABR1HCY1_9HYPO</name>
<dbReference type="InterPro" id="IPR011990">
    <property type="entry name" value="TPR-like_helical_dom_sf"/>
</dbReference>
<evidence type="ECO:0000313" key="4">
    <source>
        <dbReference type="Proteomes" id="UP001498476"/>
    </source>
</evidence>
<dbReference type="PANTHER" id="PTHR46082">
    <property type="entry name" value="ATP/GTP-BINDING PROTEIN-RELATED"/>
    <property type="match status" value="1"/>
</dbReference>
<dbReference type="Gene3D" id="3.40.50.1580">
    <property type="entry name" value="Nucleoside phosphorylase domain"/>
    <property type="match status" value="1"/>
</dbReference>
<dbReference type="InterPro" id="IPR027417">
    <property type="entry name" value="P-loop_NTPase"/>
</dbReference>
<dbReference type="Pfam" id="PF13424">
    <property type="entry name" value="TPR_12"/>
    <property type="match status" value="1"/>
</dbReference>
<dbReference type="SUPFAM" id="SSF52540">
    <property type="entry name" value="P-loop containing nucleoside triphosphate hydrolases"/>
    <property type="match status" value="1"/>
</dbReference>
<dbReference type="Pfam" id="PF00931">
    <property type="entry name" value="NB-ARC"/>
    <property type="match status" value="1"/>
</dbReference>
<evidence type="ECO:0000259" key="2">
    <source>
        <dbReference type="Pfam" id="PF01048"/>
    </source>
</evidence>
<dbReference type="SUPFAM" id="SSF48452">
    <property type="entry name" value="TPR-like"/>
    <property type="match status" value="1"/>
</dbReference>
<dbReference type="EMBL" id="JAZAVJ010000044">
    <property type="protein sequence ID" value="KAK7418712.1"/>
    <property type="molecule type" value="Genomic_DNA"/>
</dbReference>
<dbReference type="InterPro" id="IPR002182">
    <property type="entry name" value="NB-ARC"/>
</dbReference>
<dbReference type="InterPro" id="IPR053137">
    <property type="entry name" value="NLR-like"/>
</dbReference>
<comment type="caution">
    <text evidence="3">The sequence shown here is derived from an EMBL/GenBank/DDBJ whole genome shotgun (WGS) entry which is preliminary data.</text>
</comment>
<dbReference type="PANTHER" id="PTHR46082:SF6">
    <property type="entry name" value="AAA+ ATPASE DOMAIN-CONTAINING PROTEIN-RELATED"/>
    <property type="match status" value="1"/>
</dbReference>
<feature type="domain" description="Nucleoside phosphorylase" evidence="2">
    <location>
        <begin position="13"/>
        <end position="125"/>
    </location>
</feature>
<feature type="domain" description="NB-ARC" evidence="1">
    <location>
        <begin position="389"/>
        <end position="554"/>
    </location>
</feature>
<dbReference type="Proteomes" id="UP001498476">
    <property type="component" value="Unassembled WGS sequence"/>
</dbReference>
<evidence type="ECO:0008006" key="5">
    <source>
        <dbReference type="Google" id="ProtNLM"/>
    </source>
</evidence>
<dbReference type="Gene3D" id="3.40.50.300">
    <property type="entry name" value="P-loop containing nucleotide triphosphate hydrolases"/>
    <property type="match status" value="1"/>
</dbReference>
<proteinExistence type="predicted"/>
<accession>A0ABR1HCY1</accession>
<dbReference type="SUPFAM" id="SSF53167">
    <property type="entry name" value="Purine and uridine phosphorylases"/>
    <property type="match status" value="1"/>
</dbReference>
<evidence type="ECO:0000259" key="1">
    <source>
        <dbReference type="Pfam" id="PF00931"/>
    </source>
</evidence>
<organism evidence="3 4">
    <name type="scientific">Neonectria punicea</name>
    <dbReference type="NCBI Taxonomy" id="979145"/>
    <lineage>
        <taxon>Eukaryota</taxon>
        <taxon>Fungi</taxon>
        <taxon>Dikarya</taxon>
        <taxon>Ascomycota</taxon>
        <taxon>Pezizomycotina</taxon>
        <taxon>Sordariomycetes</taxon>
        <taxon>Hypocreomycetidae</taxon>
        <taxon>Hypocreales</taxon>
        <taxon>Nectriaceae</taxon>
        <taxon>Neonectria</taxon>
    </lineage>
</organism>
<reference evidence="3 4" key="1">
    <citation type="journal article" date="2025" name="Microbiol. Resour. Announc.">
        <title>Draft genome sequences for Neonectria magnoliae and Neonectria punicea, canker pathogens of Liriodendron tulipifera and Acer saccharum in West Virginia.</title>
        <authorList>
            <person name="Petronek H.M."/>
            <person name="Kasson M.T."/>
            <person name="Metheny A.M."/>
            <person name="Stauder C.M."/>
            <person name="Lovett B."/>
            <person name="Lynch S.C."/>
            <person name="Garnas J.R."/>
            <person name="Kasson L.R."/>
            <person name="Stajich J.E."/>
        </authorList>
    </citation>
    <scope>NUCLEOTIDE SEQUENCE [LARGE SCALE GENOMIC DNA]</scope>
    <source>
        <strain evidence="3 4">NRRL 64653</strain>
    </source>
</reference>
<dbReference type="InterPro" id="IPR000845">
    <property type="entry name" value="Nucleoside_phosphorylase_d"/>
</dbReference>
<dbReference type="Pfam" id="PF13374">
    <property type="entry name" value="TPR_10"/>
    <property type="match status" value="1"/>
</dbReference>
<keyword evidence="4" id="KW-1185">Reference proteome</keyword>
<dbReference type="Gene3D" id="1.25.40.10">
    <property type="entry name" value="Tetratricopeptide repeat domain"/>
    <property type="match status" value="1"/>
</dbReference>